<proteinExistence type="predicted"/>
<dbReference type="InterPro" id="IPR019734">
    <property type="entry name" value="TPR_rpt"/>
</dbReference>
<evidence type="ECO:0000256" key="1">
    <source>
        <dbReference type="PROSITE-ProRule" id="PRU00339"/>
    </source>
</evidence>
<dbReference type="STRING" id="1129794.C427_1164"/>
<dbReference type="Proteomes" id="UP000011864">
    <property type="component" value="Chromosome"/>
</dbReference>
<dbReference type="SMART" id="SM00028">
    <property type="entry name" value="TPR"/>
    <property type="match status" value="2"/>
</dbReference>
<protein>
    <submittedName>
        <fullName evidence="3">Uncharacterized protein</fullName>
    </submittedName>
</protein>
<dbReference type="InterPro" id="IPR011990">
    <property type="entry name" value="TPR-like_helical_dom_sf"/>
</dbReference>
<dbReference type="SUPFAM" id="SSF48452">
    <property type="entry name" value="TPR-like"/>
    <property type="match status" value="1"/>
</dbReference>
<dbReference type="KEGG" id="gps:C427_1164"/>
<evidence type="ECO:0000313" key="3">
    <source>
        <dbReference type="EMBL" id="AGH43273.1"/>
    </source>
</evidence>
<keyword evidence="1" id="KW-0802">TPR repeat</keyword>
<feature type="chain" id="PRO_5003897648" evidence="2">
    <location>
        <begin position="23"/>
        <end position="306"/>
    </location>
</feature>
<dbReference type="EMBL" id="CP003837">
    <property type="protein sequence ID" value="AGH43273.1"/>
    <property type="molecule type" value="Genomic_DNA"/>
</dbReference>
<evidence type="ECO:0000256" key="2">
    <source>
        <dbReference type="SAM" id="SignalP"/>
    </source>
</evidence>
<name>K6YWB2_9ALTE</name>
<evidence type="ECO:0000313" key="4">
    <source>
        <dbReference type="Proteomes" id="UP000011864"/>
    </source>
</evidence>
<gene>
    <name evidence="3" type="ORF">C427_1164</name>
</gene>
<organism evidence="3 4">
    <name type="scientific">Paraglaciecola psychrophila 170</name>
    <dbReference type="NCBI Taxonomy" id="1129794"/>
    <lineage>
        <taxon>Bacteria</taxon>
        <taxon>Pseudomonadati</taxon>
        <taxon>Pseudomonadota</taxon>
        <taxon>Gammaproteobacteria</taxon>
        <taxon>Alteromonadales</taxon>
        <taxon>Alteromonadaceae</taxon>
        <taxon>Paraglaciecola</taxon>
    </lineage>
</organism>
<accession>K6YWB2</accession>
<keyword evidence="2" id="KW-0732">Signal</keyword>
<feature type="signal peptide" evidence="2">
    <location>
        <begin position="1"/>
        <end position="22"/>
    </location>
</feature>
<feature type="repeat" description="TPR" evidence="1">
    <location>
        <begin position="175"/>
        <end position="208"/>
    </location>
</feature>
<dbReference type="eggNOG" id="COG0457">
    <property type="taxonomic scope" value="Bacteria"/>
</dbReference>
<dbReference type="AlphaFoldDB" id="K6YWB2"/>
<dbReference type="PROSITE" id="PS50005">
    <property type="entry name" value="TPR"/>
    <property type="match status" value="1"/>
</dbReference>
<keyword evidence="4" id="KW-1185">Reference proteome</keyword>
<dbReference type="Gene3D" id="1.25.40.10">
    <property type="entry name" value="Tetratricopeptide repeat domain"/>
    <property type="match status" value="1"/>
</dbReference>
<dbReference type="HOGENOM" id="CLU_908661_0_0_6"/>
<dbReference type="Pfam" id="PF13424">
    <property type="entry name" value="TPR_12"/>
    <property type="match status" value="1"/>
</dbReference>
<dbReference type="PATRIC" id="fig|1129794.4.peg.1154"/>
<dbReference type="RefSeq" id="WP_007636878.1">
    <property type="nucleotide sequence ID" value="NC_020514.1"/>
</dbReference>
<sequence length="306" mass="35233">MIIRVFYLFLIAACWPSSSIFAQNDTISSACDMPSKKCLSWVTEELGNVKPNSIQWYSLKLMQLDSLMTIKEFTLLKHQLSIFNDNLKLPPMFSIHLNIYQAKLYLIDGNEVRAKTLLTRSLENLQQVNQSFYSPMRIISIANLMHSLKQYDQSLALLERIDREFQNSRDLYLKLELYGNLGHVHKFLKNYDKAITYYKKSLKCAIELGVEQQVAVLHEHVGNMYKATGQPELAELSFINALAHAKKDARDSTINHAKIILAFFYIQQMELDKAKVLATEIDASKIEPHEQQEWLAINTALKADNQ</sequence>
<dbReference type="OrthoDB" id="6014116at2"/>
<reference evidence="3 4" key="1">
    <citation type="journal article" date="2013" name="Genome Announc.">
        <title>Complete Genome Sequence of Glaciecola psychrophila Strain 170T.</title>
        <authorList>
            <person name="Yin J."/>
            <person name="Chen J."/>
            <person name="Liu G."/>
            <person name="Yu Y."/>
            <person name="Song L."/>
            <person name="Wang X."/>
            <person name="Qu X."/>
        </authorList>
    </citation>
    <scope>NUCLEOTIDE SEQUENCE [LARGE SCALE GENOMIC DNA]</scope>
    <source>
        <strain evidence="3 4">170</strain>
    </source>
</reference>